<dbReference type="AlphaFoldDB" id="A0A2N9VR58"/>
<protein>
    <submittedName>
        <fullName evidence="1">Uncharacterized protein</fullName>
    </submittedName>
</protein>
<dbReference type="EMBL" id="MZMT01000053">
    <property type="protein sequence ID" value="PIO41976.1"/>
    <property type="molecule type" value="Genomic_DNA"/>
</dbReference>
<sequence length="567" mass="62627">MFFTVSNNFHRGIFMKINFGTGRKPSSNTDQISQLRRKLLMGCAWLPAAPLLAMLGGCNEGDTPDAGTSTFRSGPEVPPANQSLNIGLPPYKTTDILPPPPNQKTDAQTTVEVTHIPEQPPAPSKPKKVGIYSLQYNSFTQVSTRKTVKAGTHRSISVIAPDQNGTTKLITYESIEDYLKRALDNRLALVYRAMVTAFEKHSPKEFDVSFFTVPEFFWNVPFGDFWTEAELQASTDLYLETVTRNARTLISKFPASQYGHIVLLPGTVAALEPSFNVLKPDGTTGTIYNAANHLVCTHNLPVNDKNYPRPAYMIWPKRVVSSIDYIDEANGGSCKRSIADLDKNPINPGVNNVLKECILNTKNGLTVRIEYVSSSVAQSFDSQGKLLSNSFQNDIIDGLPFGIDICLDYSEASVQNDEFRIAQLDEREFKLDFLIAAGMFLNVKNYANTPYIQYAIRNEGYSGTTGQTEVWKLTYDENKKTMSSKNATPLDAKSAFDVEKGFIPVDQTDAFVETPGIPKILDKMNPGNVRIWSLDIDAQDATGAADALVASNPPATMTKKSEIQIIK</sequence>
<dbReference type="Proteomes" id="UP000232163">
    <property type="component" value="Unassembled WGS sequence"/>
</dbReference>
<keyword evidence="2" id="KW-1185">Reference proteome</keyword>
<name>A0A2N9VR58_9HYPH</name>
<gene>
    <name evidence="1" type="ORF">B5P45_23245</name>
</gene>
<comment type="caution">
    <text evidence="1">The sequence shown here is derived from an EMBL/GenBank/DDBJ whole genome shotgun (WGS) entry which is preliminary data.</text>
</comment>
<dbReference type="KEGG" id="pht:BLM14_12795"/>
<evidence type="ECO:0000313" key="2">
    <source>
        <dbReference type="Proteomes" id="UP000232163"/>
    </source>
</evidence>
<organism evidence="1 2">
    <name type="scientific">Phyllobacterium zundukense</name>
    <dbReference type="NCBI Taxonomy" id="1867719"/>
    <lineage>
        <taxon>Bacteria</taxon>
        <taxon>Pseudomonadati</taxon>
        <taxon>Pseudomonadota</taxon>
        <taxon>Alphaproteobacteria</taxon>
        <taxon>Hyphomicrobiales</taxon>
        <taxon>Phyllobacteriaceae</taxon>
        <taxon>Phyllobacterium</taxon>
    </lineage>
</organism>
<reference evidence="1 2" key="1">
    <citation type="journal article" date="2017" name="Int J Environ Stud">
        <title>Does the Miocene-Pliocene relict legume Oxytropis triphylla form nitrogen-fixing nodules with a combination of bacterial strains?</title>
        <authorList>
            <person name="Safronova V."/>
            <person name="Belimov A."/>
            <person name="Sazanova A."/>
            <person name="Kuznetsova I."/>
            <person name="Popova J."/>
            <person name="Andronov E."/>
            <person name="Verkhozina A."/>
            <person name="Tikhonovich I."/>
        </authorList>
    </citation>
    <scope>NUCLEOTIDE SEQUENCE [LARGE SCALE GENOMIC DNA]</scope>
    <source>
        <strain evidence="1 2">Tri-38</strain>
    </source>
</reference>
<evidence type="ECO:0000313" key="1">
    <source>
        <dbReference type="EMBL" id="PIO41976.1"/>
    </source>
</evidence>
<proteinExistence type="predicted"/>
<accession>A0A2N9VR58</accession>